<name>A0A225WTR4_9STRA</name>
<evidence type="ECO:0000313" key="2">
    <source>
        <dbReference type="Proteomes" id="UP000198211"/>
    </source>
</evidence>
<protein>
    <submittedName>
        <fullName evidence="1">Uncharacterized protein</fullName>
    </submittedName>
</protein>
<organism evidence="1 2">
    <name type="scientific">Phytophthora megakarya</name>
    <dbReference type="NCBI Taxonomy" id="4795"/>
    <lineage>
        <taxon>Eukaryota</taxon>
        <taxon>Sar</taxon>
        <taxon>Stramenopiles</taxon>
        <taxon>Oomycota</taxon>
        <taxon>Peronosporomycetes</taxon>
        <taxon>Peronosporales</taxon>
        <taxon>Peronosporaceae</taxon>
        <taxon>Phytophthora</taxon>
    </lineage>
</organism>
<reference evidence="2" key="1">
    <citation type="submission" date="2017-03" db="EMBL/GenBank/DDBJ databases">
        <title>Phytopthora megakarya and P. palmivora, two closely related causual agents of cacao black pod achieved similar genome size and gene model numbers by different mechanisms.</title>
        <authorList>
            <person name="Ali S."/>
            <person name="Shao J."/>
            <person name="Larry D.J."/>
            <person name="Kronmiller B."/>
            <person name="Shen D."/>
            <person name="Strem M.D."/>
            <person name="Melnick R.L."/>
            <person name="Guiltinan M.J."/>
            <person name="Tyler B.M."/>
            <person name="Meinhardt L.W."/>
            <person name="Bailey B.A."/>
        </authorList>
    </citation>
    <scope>NUCLEOTIDE SEQUENCE [LARGE SCALE GENOMIC DNA]</scope>
    <source>
        <strain evidence="2">zdho120</strain>
    </source>
</reference>
<comment type="caution">
    <text evidence="1">The sequence shown here is derived from an EMBL/GenBank/DDBJ whole genome shotgun (WGS) entry which is preliminary data.</text>
</comment>
<keyword evidence="2" id="KW-1185">Reference proteome</keyword>
<sequence length="145" mass="16032">MYLTSTDQRAVTGNSTFGNVRSAIVYLYITTKSSRDVTSSVMTLEALATACSSLLTRSNLIHQEQQPPPLQPKVRANSMHWTVVFIVFRKHFCSLSERLELFSSFGALGFAIDTAYEALYVIQIEESPAIRTKAFNAIDSGATNT</sequence>
<dbReference type="Proteomes" id="UP000198211">
    <property type="component" value="Unassembled WGS sequence"/>
</dbReference>
<gene>
    <name evidence="1" type="ORF">PHMEG_0004449</name>
</gene>
<dbReference type="AlphaFoldDB" id="A0A225WTR4"/>
<accession>A0A225WTR4</accession>
<dbReference type="EMBL" id="NBNE01000262">
    <property type="protein sequence ID" value="OWZ21062.1"/>
    <property type="molecule type" value="Genomic_DNA"/>
</dbReference>
<proteinExistence type="predicted"/>
<evidence type="ECO:0000313" key="1">
    <source>
        <dbReference type="EMBL" id="OWZ21062.1"/>
    </source>
</evidence>